<keyword evidence="4" id="KW-0472">Membrane</keyword>
<keyword evidence="7" id="KW-1185">Reference proteome</keyword>
<dbReference type="Proteomes" id="UP001444661">
    <property type="component" value="Unassembled WGS sequence"/>
</dbReference>
<feature type="transmembrane region" description="Helical" evidence="4">
    <location>
        <begin position="128"/>
        <end position="151"/>
    </location>
</feature>
<keyword evidence="4" id="KW-1133">Transmembrane helix</keyword>
<feature type="transmembrane region" description="Helical" evidence="4">
    <location>
        <begin position="26"/>
        <end position="44"/>
    </location>
</feature>
<feature type="transmembrane region" description="Helical" evidence="4">
    <location>
        <begin position="370"/>
        <end position="391"/>
    </location>
</feature>
<dbReference type="SUPFAM" id="SSF103473">
    <property type="entry name" value="MFS general substrate transporter"/>
    <property type="match status" value="1"/>
</dbReference>
<feature type="transmembrane region" description="Helical" evidence="4">
    <location>
        <begin position="195"/>
        <end position="215"/>
    </location>
</feature>
<keyword evidence="4" id="KW-0812">Transmembrane</keyword>
<dbReference type="EMBL" id="JAQQWK010000014">
    <property type="protein sequence ID" value="KAK8016617.1"/>
    <property type="molecule type" value="Genomic_DNA"/>
</dbReference>
<evidence type="ECO:0000256" key="1">
    <source>
        <dbReference type="ARBA" id="ARBA00004141"/>
    </source>
</evidence>
<comment type="caution">
    <text evidence="6">The sequence shown here is derived from an EMBL/GenBank/DDBJ whole genome shotgun (WGS) entry which is preliminary data.</text>
</comment>
<evidence type="ECO:0000313" key="6">
    <source>
        <dbReference type="EMBL" id="KAK8016617.1"/>
    </source>
</evidence>
<reference evidence="6 7" key="1">
    <citation type="submission" date="2023-01" db="EMBL/GenBank/DDBJ databases">
        <title>Analysis of 21 Apiospora genomes using comparative genomics revels a genus with tremendous synthesis potential of carbohydrate active enzymes and secondary metabolites.</title>
        <authorList>
            <person name="Sorensen T."/>
        </authorList>
    </citation>
    <scope>NUCLEOTIDE SEQUENCE [LARGE SCALE GENOMIC DNA]</scope>
    <source>
        <strain evidence="6 7">CBS 33761</strain>
    </source>
</reference>
<feature type="domain" description="Major facilitator superfamily (MFS) profile" evidence="5">
    <location>
        <begin position="242"/>
        <end position="430"/>
    </location>
</feature>
<feature type="transmembrane region" description="Helical" evidence="4">
    <location>
        <begin position="403"/>
        <end position="423"/>
    </location>
</feature>
<feature type="transmembrane region" description="Helical" evidence="4">
    <location>
        <begin position="76"/>
        <end position="99"/>
    </location>
</feature>
<gene>
    <name evidence="6" type="ORF">PG993_014806</name>
</gene>
<feature type="transmembrane region" description="Helical" evidence="4">
    <location>
        <begin position="236"/>
        <end position="261"/>
    </location>
</feature>
<evidence type="ECO:0000256" key="2">
    <source>
        <dbReference type="ARBA" id="ARBA00006727"/>
    </source>
</evidence>
<dbReference type="PROSITE" id="PS50850">
    <property type="entry name" value="MFS"/>
    <property type="match status" value="1"/>
</dbReference>
<feature type="region of interest" description="Disordered" evidence="3">
    <location>
        <begin position="1"/>
        <end position="21"/>
    </location>
</feature>
<name>A0ABR1RP42_9PEZI</name>
<dbReference type="PANTHER" id="PTHR11360:SF234">
    <property type="entry name" value="MFS-TYPE TRANSPORTER DBAD-RELATED"/>
    <property type="match status" value="1"/>
</dbReference>
<sequence length="430" mass="45718">MASIGAVEEGMRSRGQSPPPDGGREAWLVVLGATVSAVHTWGLVNSFGVFQTYYERDLFAAAAAVSDHRPRVSSSAISWIGSVQGALLMMVGVVSGPLFDMGHLRLLLVAGHGLVVFGMFMTSVCTQYYQLLLAQGICVGLGCGMLYLPAAAAVGQWFEKRRALALGVQSVGSPLAGIVLPILFSKLLPRVGFGWTARTMAFILLGLSVVPVVFVKTRVIPDPLHSKRRRAFVDCTYFRDAPIMVFTAAIFCAFLGLWVPFFYAQLYAIRFAVSSADFSPYFVTLLNVGSALGRIIPPWVAVYAGSLNTIICMTTLCAVMAFLWMGIVNFPGLIVFALIYGVFQGGLVSMLPSCIVPLTPDMSRPGTRMGTNYLFSGLSVLAGTPVAGAILGGGGDLAWKGLIAYSGATLAAGSVLLVAALLLHRREKGI</sequence>
<proteinExistence type="inferred from homology"/>
<evidence type="ECO:0000256" key="4">
    <source>
        <dbReference type="SAM" id="Phobius"/>
    </source>
</evidence>
<dbReference type="InterPro" id="IPR036259">
    <property type="entry name" value="MFS_trans_sf"/>
</dbReference>
<evidence type="ECO:0000259" key="5">
    <source>
        <dbReference type="PROSITE" id="PS50850"/>
    </source>
</evidence>
<protein>
    <submittedName>
        <fullName evidence="6">MFS monocarboxylate</fullName>
    </submittedName>
</protein>
<dbReference type="Gene3D" id="1.20.1250.20">
    <property type="entry name" value="MFS general substrate transporter like domains"/>
    <property type="match status" value="1"/>
</dbReference>
<feature type="transmembrane region" description="Helical" evidence="4">
    <location>
        <begin position="106"/>
        <end position="122"/>
    </location>
</feature>
<dbReference type="PANTHER" id="PTHR11360">
    <property type="entry name" value="MONOCARBOXYLATE TRANSPORTER"/>
    <property type="match status" value="1"/>
</dbReference>
<feature type="transmembrane region" description="Helical" evidence="4">
    <location>
        <begin position="333"/>
        <end position="358"/>
    </location>
</feature>
<dbReference type="Pfam" id="PF07690">
    <property type="entry name" value="MFS_1"/>
    <property type="match status" value="1"/>
</dbReference>
<accession>A0ABR1RP42</accession>
<feature type="transmembrane region" description="Helical" evidence="4">
    <location>
        <begin position="163"/>
        <end position="183"/>
    </location>
</feature>
<feature type="transmembrane region" description="Helical" evidence="4">
    <location>
        <begin position="300"/>
        <end position="327"/>
    </location>
</feature>
<comment type="similarity">
    <text evidence="2">Belongs to the major facilitator superfamily. Monocarboxylate porter (TC 2.A.1.13) family.</text>
</comment>
<organism evidence="6 7">
    <name type="scientific">Apiospora rasikravindrae</name>
    <dbReference type="NCBI Taxonomy" id="990691"/>
    <lineage>
        <taxon>Eukaryota</taxon>
        <taxon>Fungi</taxon>
        <taxon>Dikarya</taxon>
        <taxon>Ascomycota</taxon>
        <taxon>Pezizomycotina</taxon>
        <taxon>Sordariomycetes</taxon>
        <taxon>Xylariomycetidae</taxon>
        <taxon>Amphisphaeriales</taxon>
        <taxon>Apiosporaceae</taxon>
        <taxon>Apiospora</taxon>
    </lineage>
</organism>
<evidence type="ECO:0000313" key="7">
    <source>
        <dbReference type="Proteomes" id="UP001444661"/>
    </source>
</evidence>
<evidence type="ECO:0000256" key="3">
    <source>
        <dbReference type="SAM" id="MobiDB-lite"/>
    </source>
</evidence>
<dbReference type="InterPro" id="IPR020846">
    <property type="entry name" value="MFS_dom"/>
</dbReference>
<comment type="subcellular location">
    <subcellularLocation>
        <location evidence="1">Membrane</location>
        <topology evidence="1">Multi-pass membrane protein</topology>
    </subcellularLocation>
</comment>
<dbReference type="InterPro" id="IPR011701">
    <property type="entry name" value="MFS"/>
</dbReference>
<dbReference type="InterPro" id="IPR050327">
    <property type="entry name" value="Proton-linked_MCT"/>
</dbReference>